<evidence type="ECO:0000256" key="1">
    <source>
        <dbReference type="SAM" id="MobiDB-lite"/>
    </source>
</evidence>
<name>A0A941EMC4_9ACTN</name>
<keyword evidence="4" id="KW-1185">Reference proteome</keyword>
<sequence length="376" mass="38271">PSSPARPHAATVRIPAAEPGALISVAATGSADAAFALSPTHTLVYAAQQAGPGGWSSFNAVPGQPSGAAGAPAAVTDTAGDLEVFDVLADGAIAGGRQTSAGWQWSVPATGAAPPGTPTGDLSAITRPDGRIEVFVRLSDGSVAAAVSSSATGSGGWSAWTELGGSLAGRPVPFDDAGGDLQLYGRSSAGTLVWTVWNGSSWSGWSTIAGPTDLAADPTPISNQDGGTEVFVTTGSGQVDHAWIDTSGQWAWGGQLAADNLGSTLTGQVAALRWPDGHLEVFARLADGRLAHAWQNSATGATGWSGWAPCRSTSPLRRPPTSTPPASRRCSPAPHPRRYRTSTSGRRHPTGRHRSASASDSTPRCVSRRGPFPLSF</sequence>
<proteinExistence type="predicted"/>
<feature type="domain" description="PLL-like beta propeller" evidence="2">
    <location>
        <begin position="22"/>
        <end position="309"/>
    </location>
</feature>
<feature type="non-terminal residue" evidence="3">
    <location>
        <position position="1"/>
    </location>
</feature>
<dbReference type="EMBL" id="JAGSOG010000020">
    <property type="protein sequence ID" value="MBR7833013.1"/>
    <property type="molecule type" value="Genomic_DNA"/>
</dbReference>
<protein>
    <recommendedName>
        <fullName evidence="2">PLL-like beta propeller domain-containing protein</fullName>
    </recommendedName>
</protein>
<feature type="region of interest" description="Disordered" evidence="1">
    <location>
        <begin position="304"/>
        <end position="376"/>
    </location>
</feature>
<feature type="compositionally biased region" description="Basic residues" evidence="1">
    <location>
        <begin position="335"/>
        <end position="355"/>
    </location>
</feature>
<evidence type="ECO:0000313" key="4">
    <source>
        <dbReference type="Proteomes" id="UP000675781"/>
    </source>
</evidence>
<evidence type="ECO:0000313" key="3">
    <source>
        <dbReference type="EMBL" id="MBR7833013.1"/>
    </source>
</evidence>
<reference evidence="3" key="1">
    <citation type="submission" date="2021-04" db="EMBL/GenBank/DDBJ databases">
        <title>Genome based classification of Actinospica acidithermotolerans sp. nov., an actinobacterium isolated from an Indonesian hot spring.</title>
        <authorList>
            <person name="Kusuma A.B."/>
            <person name="Putra K.E."/>
            <person name="Nafisah S."/>
            <person name="Loh J."/>
            <person name="Nouioui I."/>
            <person name="Goodfellow M."/>
        </authorList>
    </citation>
    <scope>NUCLEOTIDE SEQUENCE</scope>
    <source>
        <strain evidence="3">CSCA 57</strain>
    </source>
</reference>
<dbReference type="Gene3D" id="2.120.10.70">
    <property type="entry name" value="Fucose-specific lectin"/>
    <property type="match status" value="1"/>
</dbReference>
<dbReference type="Proteomes" id="UP000675781">
    <property type="component" value="Unassembled WGS sequence"/>
</dbReference>
<dbReference type="SUPFAM" id="SSF89372">
    <property type="entry name" value="Fucose-specific lectin"/>
    <property type="match status" value="2"/>
</dbReference>
<comment type="caution">
    <text evidence="3">The sequence shown here is derived from an EMBL/GenBank/DDBJ whole genome shotgun (WGS) entry which is preliminary data.</text>
</comment>
<accession>A0A941EMC4</accession>
<dbReference type="Pfam" id="PF26607">
    <property type="entry name" value="DUF8189"/>
    <property type="match status" value="1"/>
</dbReference>
<dbReference type="AlphaFoldDB" id="A0A941EMC4"/>
<gene>
    <name evidence="3" type="ORF">KDL01_07050</name>
</gene>
<dbReference type="InterPro" id="IPR058502">
    <property type="entry name" value="PLL-like_beta-prop"/>
</dbReference>
<organism evidence="3 4">
    <name type="scientific">Actinospica durhamensis</name>
    <dbReference type="NCBI Taxonomy" id="1508375"/>
    <lineage>
        <taxon>Bacteria</taxon>
        <taxon>Bacillati</taxon>
        <taxon>Actinomycetota</taxon>
        <taxon>Actinomycetes</taxon>
        <taxon>Catenulisporales</taxon>
        <taxon>Actinospicaceae</taxon>
        <taxon>Actinospica</taxon>
    </lineage>
</organism>
<evidence type="ECO:0000259" key="2">
    <source>
        <dbReference type="Pfam" id="PF26607"/>
    </source>
</evidence>